<proteinExistence type="predicted"/>
<comment type="subcellular location">
    <subcellularLocation>
        <location evidence="1">Cell membrane</location>
        <topology evidence="1">Multi-pass membrane protein</topology>
    </subcellularLocation>
</comment>
<dbReference type="Pfam" id="PF00375">
    <property type="entry name" value="SDF"/>
    <property type="match status" value="1"/>
</dbReference>
<feature type="transmembrane region" description="Helical" evidence="7">
    <location>
        <begin position="216"/>
        <end position="243"/>
    </location>
</feature>
<feature type="transmembrane region" description="Helical" evidence="7">
    <location>
        <begin position="80"/>
        <end position="103"/>
    </location>
</feature>
<evidence type="ECO:0000256" key="7">
    <source>
        <dbReference type="SAM" id="Phobius"/>
    </source>
</evidence>
<keyword evidence="3" id="KW-1003">Cell membrane</keyword>
<dbReference type="AlphaFoldDB" id="A0A552UGS3"/>
<evidence type="ECO:0000256" key="2">
    <source>
        <dbReference type="ARBA" id="ARBA00022448"/>
    </source>
</evidence>
<protein>
    <submittedName>
        <fullName evidence="8">Dicarboxylate/amino acid:cation symporter</fullName>
    </submittedName>
</protein>
<evidence type="ECO:0000256" key="6">
    <source>
        <dbReference type="ARBA" id="ARBA00023136"/>
    </source>
</evidence>
<feature type="transmembrane region" description="Helical" evidence="7">
    <location>
        <begin position="331"/>
        <end position="350"/>
    </location>
</feature>
<dbReference type="RefSeq" id="WP_143554973.1">
    <property type="nucleotide sequence ID" value="NZ_VJWA01000001.1"/>
</dbReference>
<dbReference type="GO" id="GO:0005886">
    <property type="term" value="C:plasma membrane"/>
    <property type="evidence" value="ECO:0007669"/>
    <property type="project" value="UniProtKB-SubCell"/>
</dbReference>
<evidence type="ECO:0000313" key="8">
    <source>
        <dbReference type="EMBL" id="TRW17428.1"/>
    </source>
</evidence>
<keyword evidence="4 7" id="KW-0812">Transmembrane</keyword>
<gene>
    <name evidence="8" type="ORF">FMM06_04485</name>
</gene>
<evidence type="ECO:0000313" key="9">
    <source>
        <dbReference type="Proteomes" id="UP000317894"/>
    </source>
</evidence>
<dbReference type="PRINTS" id="PR00173">
    <property type="entry name" value="EDTRNSPORT"/>
</dbReference>
<dbReference type="GO" id="GO:0015293">
    <property type="term" value="F:symporter activity"/>
    <property type="evidence" value="ECO:0007669"/>
    <property type="project" value="UniProtKB-KW"/>
</dbReference>
<feature type="transmembrane region" description="Helical" evidence="7">
    <location>
        <begin position="7"/>
        <end position="27"/>
    </location>
</feature>
<feature type="transmembrane region" description="Helical" evidence="7">
    <location>
        <begin position="356"/>
        <end position="380"/>
    </location>
</feature>
<feature type="transmembrane region" description="Helical" evidence="7">
    <location>
        <begin position="143"/>
        <end position="167"/>
    </location>
</feature>
<keyword evidence="6 7" id="KW-0472">Membrane</keyword>
<feature type="transmembrane region" description="Helical" evidence="7">
    <location>
        <begin position="47"/>
        <end position="68"/>
    </location>
</feature>
<dbReference type="EMBL" id="VJWA01000001">
    <property type="protein sequence ID" value="TRW17428.1"/>
    <property type="molecule type" value="Genomic_DNA"/>
</dbReference>
<evidence type="ECO:0000256" key="3">
    <source>
        <dbReference type="ARBA" id="ARBA00022475"/>
    </source>
</evidence>
<keyword evidence="2" id="KW-0813">Transport</keyword>
<dbReference type="Gene3D" id="1.10.3860.10">
    <property type="entry name" value="Sodium:dicarboxylate symporter"/>
    <property type="match status" value="1"/>
</dbReference>
<dbReference type="InterPro" id="IPR001991">
    <property type="entry name" value="Na-dicarboxylate_symporter"/>
</dbReference>
<organism evidence="8 9">
    <name type="scientific">Glacieibacterium frigidum</name>
    <dbReference type="NCBI Taxonomy" id="2593303"/>
    <lineage>
        <taxon>Bacteria</taxon>
        <taxon>Pseudomonadati</taxon>
        <taxon>Pseudomonadota</taxon>
        <taxon>Alphaproteobacteria</taxon>
        <taxon>Sphingomonadales</taxon>
        <taxon>Sphingosinicellaceae</taxon>
        <taxon>Glacieibacterium</taxon>
    </lineage>
</organism>
<dbReference type="OrthoDB" id="9766690at2"/>
<sequence length="417" mass="42419">MSLTVRIFVALVLGLGVGIALAAFATPDVTARVASIAEPIGNIWLDALQMTIIPLVFALLFTGIASAAGTASASARAAKALLWFAAIVIAGGTMSVIVTPLLLHLWPVPAEAAARLLASAGAAPAAEPLSAAQWVRSFVPSNAVAAAASGSMLPVVVFAMAFALAATRIPEGPRASLGGFFDGVVQTMLVLVDWVLRAAPIGVFALALLVGTRAGIAAIGVLAHYVAIVIIVQIVLIAGLYLLIAVVRPVPLLRFARAILPAQIVALSTQSSIATLPAMVEVATQELRLPQPIARLVLPLAVSVFRATSAPANLAVVVYVSYLHGVALDPWALAAGVAVAFAVSIAAVGLPGQVSFITSVAPIALAMGVPIVVLPLLIAVELLPDLFRTIGNVTADLAVTTVLAKGEDETEPTAATT</sequence>
<evidence type="ECO:0000256" key="1">
    <source>
        <dbReference type="ARBA" id="ARBA00004651"/>
    </source>
</evidence>
<keyword evidence="9" id="KW-1185">Reference proteome</keyword>
<dbReference type="InterPro" id="IPR036458">
    <property type="entry name" value="Na:dicarbo_symporter_sf"/>
</dbReference>
<reference evidence="8 9" key="1">
    <citation type="submission" date="2019-07" db="EMBL/GenBank/DDBJ databases">
        <title>Novel species isolated from glacier.</title>
        <authorList>
            <person name="Liu Q."/>
            <person name="Xin Y.-H."/>
        </authorList>
    </citation>
    <scope>NUCLEOTIDE SEQUENCE [LARGE SCALE GENOMIC DNA]</scope>
    <source>
        <strain evidence="8 9">LB1R16</strain>
    </source>
</reference>
<dbReference type="SUPFAM" id="SSF118215">
    <property type="entry name" value="Proton glutamate symport protein"/>
    <property type="match status" value="1"/>
</dbReference>
<keyword evidence="5 7" id="KW-1133">Transmembrane helix</keyword>
<name>A0A552UGS3_9SPHN</name>
<dbReference type="Proteomes" id="UP000317894">
    <property type="component" value="Unassembled WGS sequence"/>
</dbReference>
<dbReference type="PANTHER" id="PTHR42865:SF7">
    <property type="entry name" value="PROTON_GLUTAMATE-ASPARTATE SYMPORTER"/>
    <property type="match status" value="1"/>
</dbReference>
<evidence type="ECO:0000256" key="5">
    <source>
        <dbReference type="ARBA" id="ARBA00022989"/>
    </source>
</evidence>
<evidence type="ECO:0000256" key="4">
    <source>
        <dbReference type="ARBA" id="ARBA00022692"/>
    </source>
</evidence>
<comment type="caution">
    <text evidence="8">The sequence shown here is derived from an EMBL/GenBank/DDBJ whole genome shotgun (WGS) entry which is preliminary data.</text>
</comment>
<dbReference type="PANTHER" id="PTHR42865">
    <property type="entry name" value="PROTON/GLUTAMATE-ASPARTATE SYMPORTER"/>
    <property type="match status" value="1"/>
</dbReference>
<accession>A0A552UGS3</accession>